<dbReference type="AlphaFoldDB" id="A0AAD8AYU8"/>
<sequence>TCYQQLNEVTAIEVKHSIFLEFSKLLQAALELMRGKQSLHFTALSTVNRIMDICIVNKNYEFGSTACKADTDPSSFSDVGQEFILGRNCHGVSKGTSVGRDQHTAKFQSHAHPHTGLCSWLSSSDDSSTSAAFLTTSRGFSHGNTTSSSTTSPSAPGSFPVTTSGVSAPSASATTSVTCSSTLNRISSLHKRRSSQPSHEHQQHPAAGAEEDDPSRAGAPVVRTPLEILLSLDPSQIVSCLHNNITMHKRIVGTRHKCTPSVRQRHCTHHCLQIMSARVLTLMCHSAHVQHKLVTRGHLKMLVEALDPNHDP</sequence>
<evidence type="ECO:0000256" key="1">
    <source>
        <dbReference type="SAM" id="MobiDB-lite"/>
    </source>
</evidence>
<gene>
    <name evidence="2" type="ORF">Bpfe_025650</name>
</gene>
<comment type="caution">
    <text evidence="2">The sequence shown here is derived from an EMBL/GenBank/DDBJ whole genome shotgun (WGS) entry which is preliminary data.</text>
</comment>
<feature type="region of interest" description="Disordered" evidence="1">
    <location>
        <begin position="137"/>
        <end position="174"/>
    </location>
</feature>
<dbReference type="Proteomes" id="UP001233172">
    <property type="component" value="Unassembled WGS sequence"/>
</dbReference>
<feature type="compositionally biased region" description="Low complexity" evidence="1">
    <location>
        <begin position="161"/>
        <end position="174"/>
    </location>
</feature>
<protein>
    <submittedName>
        <fullName evidence="2">1-phosphatidylinositol 4 5-bisphosphate phosphodiesterase epsilon-1</fullName>
    </submittedName>
</protein>
<feature type="non-terminal residue" evidence="2">
    <location>
        <position position="312"/>
    </location>
</feature>
<feature type="region of interest" description="Disordered" evidence="1">
    <location>
        <begin position="187"/>
        <end position="218"/>
    </location>
</feature>
<reference evidence="2" key="1">
    <citation type="journal article" date="2023" name="PLoS Negl. Trop. Dis.">
        <title>A genome sequence for Biomphalaria pfeifferi, the major vector snail for the human-infecting parasite Schistosoma mansoni.</title>
        <authorList>
            <person name="Bu L."/>
            <person name="Lu L."/>
            <person name="Laidemitt M.R."/>
            <person name="Zhang S.M."/>
            <person name="Mutuku M."/>
            <person name="Mkoji G."/>
            <person name="Steinauer M."/>
            <person name="Loker E.S."/>
        </authorList>
    </citation>
    <scope>NUCLEOTIDE SEQUENCE</scope>
    <source>
        <strain evidence="2">KasaAsao</strain>
    </source>
</reference>
<accession>A0AAD8AYU8</accession>
<dbReference type="EMBL" id="JASAOG010000189">
    <property type="protein sequence ID" value="KAK0044965.1"/>
    <property type="molecule type" value="Genomic_DNA"/>
</dbReference>
<feature type="non-terminal residue" evidence="2">
    <location>
        <position position="1"/>
    </location>
</feature>
<name>A0AAD8AYU8_BIOPF</name>
<proteinExistence type="predicted"/>
<evidence type="ECO:0000313" key="3">
    <source>
        <dbReference type="Proteomes" id="UP001233172"/>
    </source>
</evidence>
<reference evidence="2" key="2">
    <citation type="submission" date="2023-04" db="EMBL/GenBank/DDBJ databases">
        <authorList>
            <person name="Bu L."/>
            <person name="Lu L."/>
            <person name="Laidemitt M.R."/>
            <person name="Zhang S.M."/>
            <person name="Mutuku M."/>
            <person name="Mkoji G."/>
            <person name="Steinauer M."/>
            <person name="Loker E.S."/>
        </authorList>
    </citation>
    <scope>NUCLEOTIDE SEQUENCE</scope>
    <source>
        <strain evidence="2">KasaAsao</strain>
        <tissue evidence="2">Whole Snail</tissue>
    </source>
</reference>
<evidence type="ECO:0000313" key="2">
    <source>
        <dbReference type="EMBL" id="KAK0044965.1"/>
    </source>
</evidence>
<keyword evidence="3" id="KW-1185">Reference proteome</keyword>
<organism evidence="2 3">
    <name type="scientific">Biomphalaria pfeifferi</name>
    <name type="common">Bloodfluke planorb</name>
    <name type="synonym">Freshwater snail</name>
    <dbReference type="NCBI Taxonomy" id="112525"/>
    <lineage>
        <taxon>Eukaryota</taxon>
        <taxon>Metazoa</taxon>
        <taxon>Spiralia</taxon>
        <taxon>Lophotrochozoa</taxon>
        <taxon>Mollusca</taxon>
        <taxon>Gastropoda</taxon>
        <taxon>Heterobranchia</taxon>
        <taxon>Euthyneura</taxon>
        <taxon>Panpulmonata</taxon>
        <taxon>Hygrophila</taxon>
        <taxon>Lymnaeoidea</taxon>
        <taxon>Planorbidae</taxon>
        <taxon>Biomphalaria</taxon>
    </lineage>
</organism>